<dbReference type="EMBL" id="JANKAU010000010">
    <property type="protein sequence ID" value="MCR1915448.1"/>
    <property type="molecule type" value="Genomic_DNA"/>
</dbReference>
<evidence type="ECO:0000313" key="2">
    <source>
        <dbReference type="Proteomes" id="UP001206357"/>
    </source>
</evidence>
<proteinExistence type="predicted"/>
<dbReference type="RefSeq" id="WP_257579227.1">
    <property type="nucleotide sequence ID" value="NZ_JANKAU010000010.1"/>
</dbReference>
<dbReference type="AlphaFoldDB" id="A0AAW5M1S2"/>
<evidence type="ECO:0000313" key="1">
    <source>
        <dbReference type="EMBL" id="MCR1915448.1"/>
    </source>
</evidence>
<reference evidence="1" key="1">
    <citation type="submission" date="2022-07" db="EMBL/GenBank/DDBJ databases">
        <title>Enhanced cultured diversity of the mouse gut microbiota enables custom-made synthetic communities.</title>
        <authorList>
            <person name="Afrizal A."/>
        </authorList>
    </citation>
    <scope>NUCLEOTIDE SEQUENCE</scope>
    <source>
        <strain evidence="1">DSM 100219</strain>
    </source>
</reference>
<gene>
    <name evidence="1" type="ORF">NSA17_08390</name>
</gene>
<sequence>MKKMYLIQSTDPLRAKAIQNAIIIADNKKDAIKIFSTELRKNENSYCEQKYRPEWFDCQRINLQQSSVWLQYGGSTGRFSKFREIEE</sequence>
<organism evidence="1 2">
    <name type="scientific">Lactobacillus johnsonii</name>
    <dbReference type="NCBI Taxonomy" id="33959"/>
    <lineage>
        <taxon>Bacteria</taxon>
        <taxon>Bacillati</taxon>
        <taxon>Bacillota</taxon>
        <taxon>Bacilli</taxon>
        <taxon>Lactobacillales</taxon>
        <taxon>Lactobacillaceae</taxon>
        <taxon>Lactobacillus</taxon>
    </lineage>
</organism>
<name>A0AAW5M1S2_LACJH</name>
<protein>
    <submittedName>
        <fullName evidence="1">Uncharacterized protein</fullName>
    </submittedName>
</protein>
<accession>A0AAW5M1S2</accession>
<dbReference type="Proteomes" id="UP001206357">
    <property type="component" value="Unassembled WGS sequence"/>
</dbReference>
<comment type="caution">
    <text evidence="1">The sequence shown here is derived from an EMBL/GenBank/DDBJ whole genome shotgun (WGS) entry which is preliminary data.</text>
</comment>